<dbReference type="EMBL" id="BAAALS010000004">
    <property type="protein sequence ID" value="GAA1741581.1"/>
    <property type="molecule type" value="Genomic_DNA"/>
</dbReference>
<dbReference type="InterPro" id="IPR014262">
    <property type="entry name" value="HAF_rpt"/>
</dbReference>
<dbReference type="RefSeq" id="WP_344077407.1">
    <property type="nucleotide sequence ID" value="NZ_BAAALS010000004.1"/>
</dbReference>
<dbReference type="NCBIfam" id="TIGR02913">
    <property type="entry name" value="HAF_rpt"/>
    <property type="match status" value="1"/>
</dbReference>
<protein>
    <recommendedName>
        <fullName evidence="4">Extracellular repeat, HAF family</fullName>
    </recommendedName>
</protein>
<evidence type="ECO:0008006" key="4">
    <source>
        <dbReference type="Google" id="ProtNLM"/>
    </source>
</evidence>
<organism evidence="2 3">
    <name type="scientific">Luedemannella helvata</name>
    <dbReference type="NCBI Taxonomy" id="349315"/>
    <lineage>
        <taxon>Bacteria</taxon>
        <taxon>Bacillati</taxon>
        <taxon>Actinomycetota</taxon>
        <taxon>Actinomycetes</taxon>
        <taxon>Micromonosporales</taxon>
        <taxon>Micromonosporaceae</taxon>
        <taxon>Luedemannella</taxon>
    </lineage>
</organism>
<keyword evidence="1" id="KW-0732">Signal</keyword>
<sequence>MPMSLSRLTAMAVTLTAVLVASAAPAQAQAVAPTVLRMVDLGTLGGESSYAIAMNDLGEVVGNSATVDGSWHGFVWREGRMTDLGALEPADINNKGQIAGQLDGVAVVWTEGRVTTIGTFGGTYSRPISINDKGHVVGVAATGDGSTVPFLWRHGTLTRLPLDDVSDLNDKGVVSGGRLVEGGFHAGTWRGGAVTDLGAGAFNRSNTYGINEKGWVIGWVFSAGQRERGALWRGGELTDVGTLGGDTTHLIAINDRGRVLATSQLADGGVHPASWYRGAWTDLTTRGVNSEADLVDLNDNGQIAGAYRPVFGISHAIIYT</sequence>
<evidence type="ECO:0000256" key="1">
    <source>
        <dbReference type="SAM" id="SignalP"/>
    </source>
</evidence>
<keyword evidence="3" id="KW-1185">Reference proteome</keyword>
<gene>
    <name evidence="2" type="ORF">GCM10009681_10430</name>
</gene>
<reference evidence="2 3" key="1">
    <citation type="journal article" date="2019" name="Int. J. Syst. Evol. Microbiol.">
        <title>The Global Catalogue of Microorganisms (GCM) 10K type strain sequencing project: providing services to taxonomists for standard genome sequencing and annotation.</title>
        <authorList>
            <consortium name="The Broad Institute Genomics Platform"/>
            <consortium name="The Broad Institute Genome Sequencing Center for Infectious Disease"/>
            <person name="Wu L."/>
            <person name="Ma J."/>
        </authorList>
    </citation>
    <scope>NUCLEOTIDE SEQUENCE [LARGE SCALE GENOMIC DNA]</scope>
    <source>
        <strain evidence="2 3">JCM 13249</strain>
    </source>
</reference>
<feature type="signal peptide" evidence="1">
    <location>
        <begin position="1"/>
        <end position="28"/>
    </location>
</feature>
<accession>A0ABN2JWQ3</accession>
<comment type="caution">
    <text evidence="2">The sequence shown here is derived from an EMBL/GenBank/DDBJ whole genome shotgun (WGS) entry which is preliminary data.</text>
</comment>
<evidence type="ECO:0000313" key="2">
    <source>
        <dbReference type="EMBL" id="GAA1741581.1"/>
    </source>
</evidence>
<evidence type="ECO:0000313" key="3">
    <source>
        <dbReference type="Proteomes" id="UP001500655"/>
    </source>
</evidence>
<dbReference type="Proteomes" id="UP001500655">
    <property type="component" value="Unassembled WGS sequence"/>
</dbReference>
<proteinExistence type="predicted"/>
<feature type="chain" id="PRO_5047121534" description="Extracellular repeat, HAF family" evidence="1">
    <location>
        <begin position="29"/>
        <end position="320"/>
    </location>
</feature>
<name>A0ABN2JWQ3_9ACTN</name>